<reference evidence="2 3" key="1">
    <citation type="journal article" date="2012" name="J. Bacteriol.">
        <title>Genome Sequence of Corynebacterium casei UCMA 3821, Isolated from a Smear-Ripened Cheese.</title>
        <authorList>
            <person name="Monnet C."/>
            <person name="Loux V."/>
            <person name="Bento P."/>
            <person name="Gibrat J.F."/>
            <person name="Straub C."/>
            <person name="Bonnarme P."/>
            <person name="Landaud S."/>
            <person name="Irlinger F."/>
        </authorList>
    </citation>
    <scope>NUCLEOTIDE SEQUENCE [LARGE SCALE GENOMIC DNA]</scope>
    <source>
        <strain evidence="2 3">UCMA 3821</strain>
    </source>
</reference>
<sequence length="341" mass="36987">MNARLMWELVEKPKWALRLFLFVMLSVAVSSGSNMYYFLFAVIGLLTLTGPEGDAFWLLGLSKREYNFQRRIEIGIGGVMFVLIAGLIAGLPWPFVAGYLVIAAVLIVKTFDIPQRQSVRKAGLVSQSSGRTEDGRFPPTIEGQLLIRPQVRAWGFIAILSAVTALIYWAVHAIWGNEWADTLSIAAVIGSVMLFMTFEDTLTTSLREYVVFGGTRESWAHHTIVINAVIPGLLIVVSLVVPGWGIVGSLGAVYLLLILALVSLGLTTSPSWKVTVPVAVGAIALEVYMIVGIAREIYLVPQMAAIAGYIVGGLLLPTMAKRARLESGGLAKWFGMASTTS</sequence>
<dbReference type="AlphaFoldDB" id="G7HWS2"/>
<keyword evidence="1" id="KW-0472">Membrane</keyword>
<dbReference type="EMBL" id="CAFW01000038">
    <property type="protein sequence ID" value="CCE54637.1"/>
    <property type="molecule type" value="Genomic_DNA"/>
</dbReference>
<evidence type="ECO:0000313" key="3">
    <source>
        <dbReference type="Proteomes" id="UP000004840"/>
    </source>
</evidence>
<feature type="transmembrane region" description="Helical" evidence="1">
    <location>
        <begin position="15"/>
        <end position="31"/>
    </location>
</feature>
<keyword evidence="1" id="KW-0812">Transmembrane</keyword>
<dbReference type="Proteomes" id="UP000004840">
    <property type="component" value="Unassembled WGS sequence"/>
</dbReference>
<feature type="transmembrane region" description="Helical" evidence="1">
    <location>
        <begin position="153"/>
        <end position="175"/>
    </location>
</feature>
<feature type="transmembrane region" description="Helical" evidence="1">
    <location>
        <begin position="219"/>
        <end position="240"/>
    </location>
</feature>
<gene>
    <name evidence="2" type="ORF">CCAS_05340</name>
</gene>
<feature type="transmembrane region" description="Helical" evidence="1">
    <location>
        <begin position="246"/>
        <end position="267"/>
    </location>
</feature>
<evidence type="ECO:0000313" key="2">
    <source>
        <dbReference type="EMBL" id="CCE54637.1"/>
    </source>
</evidence>
<accession>G7HWS2</accession>
<feature type="transmembrane region" description="Helical" evidence="1">
    <location>
        <begin position="297"/>
        <end position="316"/>
    </location>
</feature>
<name>G7HWS2_9CORY</name>
<organism evidence="2 3">
    <name type="scientific">Corynebacterium casei UCMA 3821</name>
    <dbReference type="NCBI Taxonomy" id="1110505"/>
    <lineage>
        <taxon>Bacteria</taxon>
        <taxon>Bacillati</taxon>
        <taxon>Actinomycetota</taxon>
        <taxon>Actinomycetes</taxon>
        <taxon>Mycobacteriales</taxon>
        <taxon>Corynebacteriaceae</taxon>
        <taxon>Corynebacterium</taxon>
    </lineage>
</organism>
<proteinExistence type="predicted"/>
<keyword evidence="1" id="KW-1133">Transmembrane helix</keyword>
<feature type="transmembrane region" description="Helical" evidence="1">
    <location>
        <begin position="274"/>
        <end position="291"/>
    </location>
</feature>
<protein>
    <submittedName>
        <fullName evidence="2">Uncharacterized protein</fullName>
    </submittedName>
</protein>
<feature type="transmembrane region" description="Helical" evidence="1">
    <location>
        <begin position="37"/>
        <end position="60"/>
    </location>
</feature>
<feature type="transmembrane region" description="Helical" evidence="1">
    <location>
        <begin position="95"/>
        <end position="111"/>
    </location>
</feature>
<dbReference type="RefSeq" id="WP_006822157.1">
    <property type="nucleotide sequence ID" value="NZ_CAFW01000038.1"/>
</dbReference>
<feature type="transmembrane region" description="Helical" evidence="1">
    <location>
        <begin position="181"/>
        <end position="198"/>
    </location>
</feature>
<evidence type="ECO:0000256" key="1">
    <source>
        <dbReference type="SAM" id="Phobius"/>
    </source>
</evidence>